<name>A0A0K6IWU6_9PROT</name>
<dbReference type="InterPro" id="IPR037035">
    <property type="entry name" value="GK-like_C_sf"/>
</dbReference>
<dbReference type="GO" id="GO:0005524">
    <property type="term" value="F:ATP binding"/>
    <property type="evidence" value="ECO:0007669"/>
    <property type="project" value="UniProtKB-KW"/>
</dbReference>
<feature type="domain" description="MOFRL-associated" evidence="6">
    <location>
        <begin position="8"/>
        <end position="245"/>
    </location>
</feature>
<dbReference type="FunFam" id="3.40.50.10180:FF:000001">
    <property type="entry name" value="Glycerate kinase"/>
    <property type="match status" value="1"/>
</dbReference>
<dbReference type="Pfam" id="PF13660">
    <property type="entry name" value="DUF4147"/>
    <property type="match status" value="1"/>
</dbReference>
<evidence type="ECO:0000259" key="6">
    <source>
        <dbReference type="Pfam" id="PF13660"/>
    </source>
</evidence>
<dbReference type="PANTHER" id="PTHR12227">
    <property type="entry name" value="GLYCERATE KINASE"/>
    <property type="match status" value="1"/>
</dbReference>
<evidence type="ECO:0000256" key="4">
    <source>
        <dbReference type="ARBA" id="ARBA00022840"/>
    </source>
</evidence>
<dbReference type="InterPro" id="IPR025286">
    <property type="entry name" value="MOFRL_assoc_dom"/>
</dbReference>
<dbReference type="InterPro" id="IPR038614">
    <property type="entry name" value="GK_N_sf"/>
</dbReference>
<accession>A0A0K6IWU6</accession>
<dbReference type="GO" id="GO:0005737">
    <property type="term" value="C:cytoplasm"/>
    <property type="evidence" value="ECO:0007669"/>
    <property type="project" value="TreeGrafter"/>
</dbReference>
<dbReference type="Proteomes" id="UP000182108">
    <property type="component" value="Unassembled WGS sequence"/>
</dbReference>
<organism evidence="7 8">
    <name type="scientific">Tepidiphilus thermophilus</name>
    <dbReference type="NCBI Taxonomy" id="876478"/>
    <lineage>
        <taxon>Bacteria</taxon>
        <taxon>Pseudomonadati</taxon>
        <taxon>Pseudomonadota</taxon>
        <taxon>Hydrogenophilia</taxon>
        <taxon>Hydrogenophilales</taxon>
        <taxon>Hydrogenophilaceae</taxon>
        <taxon>Tepidiphilus</taxon>
    </lineage>
</organism>
<protein>
    <submittedName>
        <fullName evidence="7">Glycerate 2-kinase</fullName>
    </submittedName>
</protein>
<evidence type="ECO:0000313" key="7">
    <source>
        <dbReference type="EMBL" id="CUB07812.1"/>
    </source>
</evidence>
<dbReference type="Pfam" id="PF05161">
    <property type="entry name" value="MOFRL"/>
    <property type="match status" value="1"/>
</dbReference>
<keyword evidence="3 7" id="KW-0418">Kinase</keyword>
<dbReference type="GO" id="GO:0008887">
    <property type="term" value="F:glycerate kinase activity"/>
    <property type="evidence" value="ECO:0007669"/>
    <property type="project" value="InterPro"/>
</dbReference>
<evidence type="ECO:0000256" key="3">
    <source>
        <dbReference type="ARBA" id="ARBA00022777"/>
    </source>
</evidence>
<evidence type="ECO:0000259" key="5">
    <source>
        <dbReference type="Pfam" id="PF05161"/>
    </source>
</evidence>
<keyword evidence="8" id="KW-1185">Reference proteome</keyword>
<dbReference type="EMBL" id="CYHH01000012">
    <property type="protein sequence ID" value="CUB07812.1"/>
    <property type="molecule type" value="Genomic_DNA"/>
</dbReference>
<dbReference type="Gene3D" id="3.40.1480.10">
    <property type="entry name" value="MOFRL domain"/>
    <property type="match status" value="1"/>
</dbReference>
<evidence type="ECO:0000256" key="1">
    <source>
        <dbReference type="ARBA" id="ARBA00022679"/>
    </source>
</evidence>
<proteinExistence type="predicted"/>
<reference evidence="8" key="1">
    <citation type="submission" date="2015-08" db="EMBL/GenBank/DDBJ databases">
        <authorList>
            <person name="Babu N.S."/>
            <person name="Beckwith C.J."/>
            <person name="Beseler K.G."/>
            <person name="Brison A."/>
            <person name="Carone J.V."/>
            <person name="Caskin T.P."/>
            <person name="Diamond M."/>
            <person name="Durham M.E."/>
            <person name="Foxe J.M."/>
            <person name="Go M."/>
            <person name="Henderson B.A."/>
            <person name="Jones I.B."/>
            <person name="McGettigan J.A."/>
            <person name="Micheletti S.J."/>
            <person name="Nasrallah M.E."/>
            <person name="Ortiz D."/>
            <person name="Piller C.R."/>
            <person name="Privatt S.R."/>
            <person name="Schneider S.L."/>
            <person name="Sharp S."/>
            <person name="Smith T.C."/>
            <person name="Stanton J.D."/>
            <person name="Ullery H.E."/>
            <person name="Wilson R.J."/>
            <person name="Serrano M.G."/>
            <person name="Buck G."/>
            <person name="Lee V."/>
            <person name="Wang Y."/>
            <person name="Carvalho R."/>
            <person name="Voegtly L."/>
            <person name="Shi R."/>
            <person name="Duckworth R."/>
            <person name="Johnson A."/>
            <person name="Loviza R."/>
            <person name="Walstead R."/>
            <person name="Shah Z."/>
            <person name="Kiflezghi M."/>
            <person name="Wade K."/>
            <person name="Ball S.L."/>
            <person name="Bradley K.W."/>
            <person name="Asai D.J."/>
            <person name="Bowman C.A."/>
            <person name="Russell D.A."/>
            <person name="Pope W.H."/>
            <person name="Jacobs-Sera D."/>
            <person name="Hendrix R.W."/>
            <person name="Hatfull G.F."/>
        </authorList>
    </citation>
    <scope>NUCLEOTIDE SEQUENCE [LARGE SCALE GENOMIC DNA]</scope>
    <source>
        <strain evidence="8">JCM 19170</strain>
    </source>
</reference>
<keyword evidence="1" id="KW-0808">Transferase</keyword>
<dbReference type="FunFam" id="3.40.1480.10:FF:000002">
    <property type="entry name" value="Glycerate kinase"/>
    <property type="match status" value="1"/>
</dbReference>
<dbReference type="InterPro" id="IPR039760">
    <property type="entry name" value="MOFRL_protein"/>
</dbReference>
<dbReference type="AlphaFoldDB" id="A0A0K6IWU6"/>
<dbReference type="Gene3D" id="3.40.50.10180">
    <property type="entry name" value="Glycerate kinase, MOFRL-like N-terminal domain"/>
    <property type="match status" value="1"/>
</dbReference>
<sequence>MPKVRPHETIFRAAIAAVAPGAALRRAVRRDADRLLLNDGTSYALERFERLLVVGAGKGAATMAQAAEDLLGDRLTAGLVVVKYGHAAPLRTIELAEAAHPVPDAAGLAATARILQLLEEADERTLVLCLLTGGASALLEHPLPGLTLADIQETTALLLAAGADVRELNTVRKHLSAVKGGRLAVAAHPATLLTLVLSDVIGDPLEVIASGPTVADPSTHAEAWSILERHGLQARVPSRVAAHLRRGLRGEIPESPKPGDPRLARSHTAVIGNLHEALIAAQATAQRLGYRSTLLTETLQGDAVAAAHHLAHIALNEERSTKERRCLLAGGETTVQVLGNGKGGRNQHLALAFAREVSGHPRISLLAAGTDGTDGPTDAAGAYVDGDTIARARALGLDPDDFLARCDSYTFFATFDALTGDCSHFRPGPTGTNVMDIDIILIEAGK</sequence>
<dbReference type="OrthoDB" id="9766552at2"/>
<dbReference type="InterPro" id="IPR007835">
    <property type="entry name" value="MOFRL"/>
</dbReference>
<dbReference type="SUPFAM" id="SSF82544">
    <property type="entry name" value="GckA/TtuD-like"/>
    <property type="match status" value="1"/>
</dbReference>
<evidence type="ECO:0000256" key="2">
    <source>
        <dbReference type="ARBA" id="ARBA00022741"/>
    </source>
</evidence>
<dbReference type="PANTHER" id="PTHR12227:SF0">
    <property type="entry name" value="GLYCERATE KINASE"/>
    <property type="match status" value="1"/>
</dbReference>
<feature type="domain" description="MOFRL" evidence="5">
    <location>
        <begin position="326"/>
        <end position="436"/>
    </location>
</feature>
<keyword evidence="4" id="KW-0067">ATP-binding</keyword>
<gene>
    <name evidence="7" type="ORF">Ga0061068_11234</name>
</gene>
<keyword evidence="2" id="KW-0547">Nucleotide-binding</keyword>
<dbReference type="RefSeq" id="WP_055424083.1">
    <property type="nucleotide sequence ID" value="NZ_CYHH01000012.1"/>
</dbReference>
<evidence type="ECO:0000313" key="8">
    <source>
        <dbReference type="Proteomes" id="UP000182108"/>
    </source>
</evidence>